<accession>A0A7V7PS16</accession>
<keyword evidence="2" id="KW-1185">Reference proteome</keyword>
<evidence type="ECO:0008006" key="3">
    <source>
        <dbReference type="Google" id="ProtNLM"/>
    </source>
</evidence>
<sequence length="1123" mass="117554">MHRFLHGLIGLASTGVTGLAVVCAATVVLVDSEGGRNFLRQQTEAVVGRVLGPDYSADLGRQSVTLKDGRLGIRWDAVEIRRAGVAEPQAKAQSIALGFDVMPLFAGRLLVRSLAVSGVEIDLTGAPEAAEVAATAKGLAPSDPAPATLPPEVAKALLPALAERLLGQTERQLGALDRIGIDAVAISNLRLIAPVAPGGGPFVSYVEQLDLDLGDPRDMRLDGTVRVDRLRMPIHARLDFDPNAKRLIAGRSTVGPIELERLLPPGIRGDPNDVRPFGSDSAATLTLDVASPFGSERRSARLGLALDAGHLHQGRGHIDLESADLSLDYVEGDDRVTLGPNRFRGSGFEASFAGGLTPIYDRPDGGFNGFGLEVASTKLRSTVGSQSQSPTDGTFSLKARTDIAARQAKVTELDLRAGDGSLTGTASFGYGSPDAKVQLSLDLRDLSAAAVKALWPFDIAVAPRKWVHENVGDAGRLTAGTIALNVTRQRMDEASRPGNGYEPGELEMNFALEGLDVRSFSELPSLRNAQGNVETHGGDTLVAVATADVDGLPDAAVEGGLVTFSRVPDAAPPRTDLKITGNIRSGLKDLAAIADRPPLRSVVSLPFEAKDAVGSVKTVADVDMALGNDLPDGRALKNWKVALDLADAGSRVPLGGHKIGDVTGTVTIEPGAVTGDVHGDVDGAGGALTFRRALGAEPPEGRRMEAKLHVDASDAVKLAPILNDVVTGPIEADIVQDADARYRADVNLSGSSLNLPWLGWRKGKGVGAKLAFTVRSDEGRTAVDDLVLKGEGFAATGYAEADKAGLKTAELHDVSLNPGDDVNMKLARVDNGFSIAISGDRFDARPLLADIRNDIGAKTAAQKREGQQFDVSASFDKVIGFGNEAIANFSLDYAGSGSRVAALSITGKGRKGAPFSIDVSPRGKARSIEIAAQDAGSLLDFTGAYAHMEGGKLSLSLLGTSDDGYQGKLEAKNFTLVDEPRLSSLVASPPSPDSKSLSQAVGKDLQTKRATFDHASAGISFGKDGLRLTDGIIRGPIFGSSFAGTVYDPKNRIDISGSFMPAYGLNRVFGAIPVVGQILGNGREGGLIGITYKLSGNYASPKLEINPISAIAPGIFRNIFAYR</sequence>
<evidence type="ECO:0000313" key="2">
    <source>
        <dbReference type="Proteomes" id="UP000432089"/>
    </source>
</evidence>
<reference evidence="1 2" key="1">
    <citation type="submission" date="2019-09" db="EMBL/GenBank/DDBJ databases">
        <title>YIM 132180 draft genome.</title>
        <authorList>
            <person name="Zhang K."/>
        </authorList>
    </citation>
    <scope>NUCLEOTIDE SEQUENCE [LARGE SCALE GENOMIC DNA]</scope>
    <source>
        <strain evidence="1 2">YIM 132180</strain>
    </source>
</reference>
<dbReference type="AlphaFoldDB" id="A0A7V7PS16"/>
<dbReference type="Proteomes" id="UP000432089">
    <property type="component" value="Unassembled WGS sequence"/>
</dbReference>
<gene>
    <name evidence="1" type="ORF">F6X38_03040</name>
</gene>
<dbReference type="EMBL" id="VZDO01000002">
    <property type="protein sequence ID" value="KAB0681815.1"/>
    <property type="molecule type" value="Genomic_DNA"/>
</dbReference>
<proteinExistence type="predicted"/>
<evidence type="ECO:0000313" key="1">
    <source>
        <dbReference type="EMBL" id="KAB0681815.1"/>
    </source>
</evidence>
<protein>
    <recommendedName>
        <fullName evidence="3">DUF3971 domain-containing protein</fullName>
    </recommendedName>
</protein>
<dbReference type="RefSeq" id="WP_150968075.1">
    <property type="nucleotide sequence ID" value="NZ_VZDO01000002.1"/>
</dbReference>
<name>A0A7V7PS16_9HYPH</name>
<organism evidence="1 2">
    <name type="scientific">Plantimonas leprariae</name>
    <dbReference type="NCBI Taxonomy" id="2615207"/>
    <lineage>
        <taxon>Bacteria</taxon>
        <taxon>Pseudomonadati</taxon>
        <taxon>Pseudomonadota</taxon>
        <taxon>Alphaproteobacteria</taxon>
        <taxon>Hyphomicrobiales</taxon>
        <taxon>Aurantimonadaceae</taxon>
        <taxon>Plantimonas</taxon>
    </lineage>
</organism>
<comment type="caution">
    <text evidence="1">The sequence shown here is derived from an EMBL/GenBank/DDBJ whole genome shotgun (WGS) entry which is preliminary data.</text>
</comment>